<keyword evidence="1" id="KW-0472">Membrane</keyword>
<gene>
    <name evidence="2" type="ORF">SPIL2461_LOCUS7000</name>
</gene>
<keyword evidence="1" id="KW-0812">Transmembrane</keyword>
<protein>
    <submittedName>
        <fullName evidence="2">Uncharacterized protein</fullName>
    </submittedName>
</protein>
<proteinExistence type="predicted"/>
<sequence length="63" mass="6868">MWGAFTRLMIIRYADVNYQLRRPDVLANKVVALRFLALPLLFVPGVAIGIGGLAILLGGENAE</sequence>
<comment type="caution">
    <text evidence="2">The sequence shown here is derived from an EMBL/GenBank/DDBJ whole genome shotgun (WGS) entry which is preliminary data.</text>
</comment>
<feature type="transmembrane region" description="Helical" evidence="1">
    <location>
        <begin position="31"/>
        <end position="57"/>
    </location>
</feature>
<evidence type="ECO:0000313" key="3">
    <source>
        <dbReference type="Proteomes" id="UP000649617"/>
    </source>
</evidence>
<accession>A0A812NY72</accession>
<dbReference type="AlphaFoldDB" id="A0A812NY72"/>
<dbReference type="OrthoDB" id="345965at2759"/>
<dbReference type="EMBL" id="CAJNIZ010010968">
    <property type="protein sequence ID" value="CAE7308998.1"/>
    <property type="molecule type" value="Genomic_DNA"/>
</dbReference>
<dbReference type="Proteomes" id="UP000649617">
    <property type="component" value="Unassembled WGS sequence"/>
</dbReference>
<evidence type="ECO:0000313" key="2">
    <source>
        <dbReference type="EMBL" id="CAE7308998.1"/>
    </source>
</evidence>
<evidence type="ECO:0000256" key="1">
    <source>
        <dbReference type="SAM" id="Phobius"/>
    </source>
</evidence>
<name>A0A812NY72_SYMPI</name>
<feature type="non-terminal residue" evidence="2">
    <location>
        <position position="1"/>
    </location>
</feature>
<keyword evidence="3" id="KW-1185">Reference proteome</keyword>
<organism evidence="2 3">
    <name type="scientific">Symbiodinium pilosum</name>
    <name type="common">Dinoflagellate</name>
    <dbReference type="NCBI Taxonomy" id="2952"/>
    <lineage>
        <taxon>Eukaryota</taxon>
        <taxon>Sar</taxon>
        <taxon>Alveolata</taxon>
        <taxon>Dinophyceae</taxon>
        <taxon>Suessiales</taxon>
        <taxon>Symbiodiniaceae</taxon>
        <taxon>Symbiodinium</taxon>
    </lineage>
</organism>
<keyword evidence="1" id="KW-1133">Transmembrane helix</keyword>
<reference evidence="2" key="1">
    <citation type="submission" date="2021-02" db="EMBL/GenBank/DDBJ databases">
        <authorList>
            <person name="Dougan E. K."/>
            <person name="Rhodes N."/>
            <person name="Thang M."/>
            <person name="Chan C."/>
        </authorList>
    </citation>
    <scope>NUCLEOTIDE SEQUENCE</scope>
</reference>